<evidence type="ECO:0000313" key="2">
    <source>
        <dbReference type="EMBL" id="CAF1001272.1"/>
    </source>
</evidence>
<accession>A0A8S2IPZ9</accession>
<dbReference type="Proteomes" id="UP000677228">
    <property type="component" value="Unassembled WGS sequence"/>
</dbReference>
<proteinExistence type="predicted"/>
<sequence length="162" mass="18859">MKNLAVPYMGHPARKAYANINYLHQEQMRTQIQQQLTRMVGAQALFVLFGMIAYTTQTIYTLLTMYTPKSTLRQAQESVGLTITGVLSYIGYAFNFYIYMTVSPSLRKQFKQLIKKYLRYLICHNHCTIDTNRTAPCRSTRNTFQPHLIQTKRPQQLVPVKQ</sequence>
<dbReference type="SUPFAM" id="SSF81321">
    <property type="entry name" value="Family A G protein-coupled receptor-like"/>
    <property type="match status" value="1"/>
</dbReference>
<name>A0A8S2IPZ9_9BILA</name>
<gene>
    <name evidence="2" type="ORF">OVA965_LOCUS14572</name>
    <name evidence="3" type="ORF">TMI583_LOCUS14576</name>
</gene>
<evidence type="ECO:0000256" key="1">
    <source>
        <dbReference type="SAM" id="Phobius"/>
    </source>
</evidence>
<reference evidence="3" key="1">
    <citation type="submission" date="2021-02" db="EMBL/GenBank/DDBJ databases">
        <authorList>
            <person name="Nowell W R."/>
        </authorList>
    </citation>
    <scope>NUCLEOTIDE SEQUENCE</scope>
</reference>
<organism evidence="3 4">
    <name type="scientific">Didymodactylos carnosus</name>
    <dbReference type="NCBI Taxonomy" id="1234261"/>
    <lineage>
        <taxon>Eukaryota</taxon>
        <taxon>Metazoa</taxon>
        <taxon>Spiralia</taxon>
        <taxon>Gnathifera</taxon>
        <taxon>Rotifera</taxon>
        <taxon>Eurotatoria</taxon>
        <taxon>Bdelloidea</taxon>
        <taxon>Philodinida</taxon>
        <taxon>Philodinidae</taxon>
        <taxon>Didymodactylos</taxon>
    </lineage>
</organism>
<keyword evidence="1" id="KW-1133">Transmembrane helix</keyword>
<dbReference type="EMBL" id="CAJNOK010006355">
    <property type="protein sequence ID" value="CAF1001272.1"/>
    <property type="molecule type" value="Genomic_DNA"/>
</dbReference>
<comment type="caution">
    <text evidence="3">The sequence shown here is derived from an EMBL/GenBank/DDBJ whole genome shotgun (WGS) entry which is preliminary data.</text>
</comment>
<dbReference type="AlphaFoldDB" id="A0A8S2IPZ9"/>
<protein>
    <submittedName>
        <fullName evidence="3">Uncharacterized protein</fullName>
    </submittedName>
</protein>
<feature type="transmembrane region" description="Helical" evidence="1">
    <location>
        <begin position="78"/>
        <end position="99"/>
    </location>
</feature>
<dbReference type="Proteomes" id="UP000682733">
    <property type="component" value="Unassembled WGS sequence"/>
</dbReference>
<evidence type="ECO:0000313" key="4">
    <source>
        <dbReference type="Proteomes" id="UP000682733"/>
    </source>
</evidence>
<evidence type="ECO:0000313" key="3">
    <source>
        <dbReference type="EMBL" id="CAF3770687.1"/>
    </source>
</evidence>
<keyword evidence="1" id="KW-0472">Membrane</keyword>
<feature type="transmembrane region" description="Helical" evidence="1">
    <location>
        <begin position="44"/>
        <end position="66"/>
    </location>
</feature>
<dbReference type="EMBL" id="CAJOBA010006363">
    <property type="protein sequence ID" value="CAF3770687.1"/>
    <property type="molecule type" value="Genomic_DNA"/>
</dbReference>
<keyword evidence="1" id="KW-0812">Transmembrane</keyword>
<dbReference type="Gene3D" id="1.20.1070.10">
    <property type="entry name" value="Rhodopsin 7-helix transmembrane proteins"/>
    <property type="match status" value="1"/>
</dbReference>